<name>A0A427XGE7_9TREE</name>
<sequence>MAVLSVSTPLSTVSSVEHRNTGIHPNMPSDLSFWIVSVPLPDGDPNSVVEDVRKATGGTVPVGGWEIPELKAGTLSSLITLSDSLPKTDAQFTQTVSKLLDTLRSLVSEDKTRLAQHARVNDRATEAYVLPDPTGSGGWRWDKGRWGDGGKVGDVVTALTEEMTTIETSQKQKTQTYNLAKGALTSLQRKRTGNLSQRSLVDVVKKEDIVENSEFLETLLVAVPKTLVKDWESKYERLTSMVVPRSSHQVAVDDEFALMSVTLFRKVRDDFIHKARENKFIVRDFKWDDAGLDNQKKELAQLEKEEKELWTELLRLSRINFSEAFQLLAHLKTVRLFVESVLRYGLPAEYAGVIVKPDPKTAVKTIKQLAARYNYLGSGKSKDTKAAANDDVVGEWANVMEQEYYDFVLFEIPKVEF</sequence>
<dbReference type="EMBL" id="RSCE01000014">
    <property type="protein sequence ID" value="RSH77965.1"/>
    <property type="molecule type" value="Genomic_DNA"/>
</dbReference>
<dbReference type="PANTHER" id="PTHR10137:SF0">
    <property type="entry name" value="V-TYPE PROTON ATPASE SUBUNIT C"/>
    <property type="match status" value="1"/>
</dbReference>
<dbReference type="Gene3D" id="1.20.1460.10">
    <property type="entry name" value="subunit c (vma5p) of the yeast v-atpase, domain 2"/>
    <property type="match status" value="1"/>
</dbReference>
<comment type="caution">
    <text evidence="7">The sequence shown here is derived from an EMBL/GenBank/DDBJ whole genome shotgun (WGS) entry which is preliminary data.</text>
</comment>
<dbReference type="GO" id="GO:0046961">
    <property type="term" value="F:proton-transporting ATPase activity, rotational mechanism"/>
    <property type="evidence" value="ECO:0007669"/>
    <property type="project" value="InterPro"/>
</dbReference>
<evidence type="ECO:0000256" key="3">
    <source>
        <dbReference type="ARBA" id="ARBA00022781"/>
    </source>
</evidence>
<dbReference type="CDD" id="cd14785">
    <property type="entry name" value="V-ATPase_C"/>
    <property type="match status" value="1"/>
</dbReference>
<dbReference type="SUPFAM" id="SSF118203">
    <property type="entry name" value="Vacuolar ATP synthase subunit C"/>
    <property type="match status" value="1"/>
</dbReference>
<dbReference type="STRING" id="105984.A0A427XGE7"/>
<dbReference type="Proteomes" id="UP000279236">
    <property type="component" value="Unassembled WGS sequence"/>
</dbReference>
<keyword evidence="3 6" id="KW-0375">Hydrogen ion transport</keyword>
<dbReference type="Gene3D" id="3.30.70.1180">
    <property type="entry name" value="Vacuolar atp synthase subunit c, domain 1"/>
    <property type="match status" value="1"/>
</dbReference>
<gene>
    <name evidence="7" type="primary">VMA5</name>
    <name evidence="7" type="ORF">EHS24_003039</name>
</gene>
<proteinExistence type="inferred from homology"/>
<reference evidence="7 8" key="1">
    <citation type="submission" date="2018-11" db="EMBL/GenBank/DDBJ databases">
        <title>Genome sequence of Apiotrichum porosum DSM 27194.</title>
        <authorList>
            <person name="Aliyu H."/>
            <person name="Gorte O."/>
            <person name="Ochsenreither K."/>
        </authorList>
    </citation>
    <scope>NUCLEOTIDE SEQUENCE [LARGE SCALE GENOMIC DNA]</scope>
    <source>
        <strain evidence="7 8">DSM 27194</strain>
    </source>
</reference>
<comment type="similarity">
    <text evidence="1 6">Belongs to the V-ATPase C subunit family.</text>
</comment>
<evidence type="ECO:0000313" key="7">
    <source>
        <dbReference type="EMBL" id="RSH77965.1"/>
    </source>
</evidence>
<keyword evidence="8" id="KW-1185">Reference proteome</keyword>
<dbReference type="RefSeq" id="XP_028473112.1">
    <property type="nucleotide sequence ID" value="XM_028618745.1"/>
</dbReference>
<dbReference type="GO" id="GO:0000221">
    <property type="term" value="C:vacuolar proton-transporting V-type ATPase, V1 domain"/>
    <property type="evidence" value="ECO:0007669"/>
    <property type="project" value="TreeGrafter"/>
</dbReference>
<dbReference type="OrthoDB" id="6605928at2759"/>
<dbReference type="InterPro" id="IPR004907">
    <property type="entry name" value="ATPase_V1-cplx_csu"/>
</dbReference>
<dbReference type="AlphaFoldDB" id="A0A427XGE7"/>
<dbReference type="Gene3D" id="3.30.70.100">
    <property type="match status" value="1"/>
</dbReference>
<dbReference type="GeneID" id="39587582"/>
<organism evidence="7 8">
    <name type="scientific">Apiotrichum porosum</name>
    <dbReference type="NCBI Taxonomy" id="105984"/>
    <lineage>
        <taxon>Eukaryota</taxon>
        <taxon>Fungi</taxon>
        <taxon>Dikarya</taxon>
        <taxon>Basidiomycota</taxon>
        <taxon>Agaricomycotina</taxon>
        <taxon>Tremellomycetes</taxon>
        <taxon>Trichosporonales</taxon>
        <taxon>Trichosporonaceae</taxon>
        <taxon>Apiotrichum</taxon>
    </lineage>
</organism>
<dbReference type="FunFam" id="3.30.70.100:FF:000002">
    <property type="entry name" value="V-type proton ATPase subunit C"/>
    <property type="match status" value="1"/>
</dbReference>
<comment type="function">
    <text evidence="6">Subunit of the V1 complex of vacuolar(H+)-ATPase (V-ATPase), a multisubunit enzyme composed of a peripheral complex (V1) that hydrolyzes ATP and a membrane integral complex (V0) that translocates protons. V-ATPase is responsible for acidifying and maintaining the pH of intracellular compartments and in some cell types, is targeted to the plasma membrane, where it is responsible for acidifying the extracellular environment. Subunit C is necessary for the assembly of the catalytic sector of the enzyme and is likely to have a specific function in its catalytic activity.</text>
</comment>
<evidence type="ECO:0000256" key="1">
    <source>
        <dbReference type="ARBA" id="ARBA00006138"/>
    </source>
</evidence>
<protein>
    <recommendedName>
        <fullName evidence="6">V-type proton ATPase subunit C</fullName>
    </recommendedName>
</protein>
<dbReference type="InterPro" id="IPR036132">
    <property type="entry name" value="Vac_ATP_synth_c_sf"/>
</dbReference>
<accession>A0A427XGE7</accession>
<keyword evidence="2 6" id="KW-0813">Transport</keyword>
<evidence type="ECO:0000256" key="2">
    <source>
        <dbReference type="ARBA" id="ARBA00022448"/>
    </source>
</evidence>
<dbReference type="Pfam" id="PF03223">
    <property type="entry name" value="V-ATPase_C"/>
    <property type="match status" value="1"/>
</dbReference>
<dbReference type="PANTHER" id="PTHR10137">
    <property type="entry name" value="V-TYPE PROTON ATPASE SUBUNIT C"/>
    <property type="match status" value="1"/>
</dbReference>
<evidence type="ECO:0000256" key="4">
    <source>
        <dbReference type="ARBA" id="ARBA00023065"/>
    </source>
</evidence>
<evidence type="ECO:0000313" key="8">
    <source>
        <dbReference type="Proteomes" id="UP000279236"/>
    </source>
</evidence>
<comment type="subunit">
    <text evidence="6">V-ATPase is a heteromultimeric enzyme composed of a peripheral catalytic V1 complex (components A to H) attached to an integral membrane V0 proton pore complex.</text>
</comment>
<evidence type="ECO:0000256" key="5">
    <source>
        <dbReference type="ARBA" id="ARBA00053565"/>
    </source>
</evidence>
<keyword evidence="4 6" id="KW-0406">Ion transport</keyword>
<comment type="function">
    <text evidence="5">Subunit of the V1 complex of vacuolar(H+)-ATPase (V-ATPase), a multisubunit enzyme composed of a peripheral complex (V1) that hydrolyzes ATP and a membrane integral complex (V0) that translocates protons. V-ATPase is responsible for acidifying and maintaining the pH of intracellular compartments. Subunit C is necessary for the assembly of the catalytic sector of the enzyme and is likely to have a specific function in its catalytic activity. Reversibly leaves the enzyme after glucose depletion, causing the catalytic subcomplex V1 to detach from the V0 section.</text>
</comment>
<evidence type="ECO:0000256" key="6">
    <source>
        <dbReference type="RuleBase" id="RU364010"/>
    </source>
</evidence>